<keyword evidence="5" id="KW-0732">Signal</keyword>
<dbReference type="GO" id="GO:0009897">
    <property type="term" value="C:external side of plasma membrane"/>
    <property type="evidence" value="ECO:0007669"/>
    <property type="project" value="TreeGrafter"/>
</dbReference>
<evidence type="ECO:0000313" key="18">
    <source>
        <dbReference type="Ensembl" id="ENSAZOP00000022950.1"/>
    </source>
</evidence>
<feature type="region of interest" description="Disordered" evidence="15">
    <location>
        <begin position="15"/>
        <end position="39"/>
    </location>
</feature>
<dbReference type="GO" id="GO:0007166">
    <property type="term" value="P:cell surface receptor signaling pathway"/>
    <property type="evidence" value="ECO:0007669"/>
    <property type="project" value="TreeGrafter"/>
</dbReference>
<dbReference type="FunFam" id="2.60.40.10:FF:001514">
    <property type="entry name" value="CD8 alpha chain"/>
    <property type="match status" value="1"/>
</dbReference>
<dbReference type="Proteomes" id="UP000694549">
    <property type="component" value="Unplaced"/>
</dbReference>
<name>A0A8B9ZXY4_9AVES</name>
<dbReference type="SMART" id="SM00409">
    <property type="entry name" value="IG"/>
    <property type="match status" value="1"/>
</dbReference>
<dbReference type="InterPro" id="IPR003599">
    <property type="entry name" value="Ig_sub"/>
</dbReference>
<evidence type="ECO:0000256" key="4">
    <source>
        <dbReference type="ARBA" id="ARBA00022692"/>
    </source>
</evidence>
<keyword evidence="10" id="KW-0564">Palmitate</keyword>
<evidence type="ECO:0000256" key="16">
    <source>
        <dbReference type="SAM" id="Phobius"/>
    </source>
</evidence>
<dbReference type="InterPro" id="IPR007110">
    <property type="entry name" value="Ig-like_dom"/>
</dbReference>
<dbReference type="InterPro" id="IPR036179">
    <property type="entry name" value="Ig-like_dom_sf"/>
</dbReference>
<dbReference type="AlphaFoldDB" id="A0A8B9ZXY4"/>
<protein>
    <recommendedName>
        <fullName evidence="2">T-cell surface glycoprotein CD8 alpha chain</fullName>
    </recommendedName>
</protein>
<dbReference type="GO" id="GO:0002456">
    <property type="term" value="P:T cell mediated immunity"/>
    <property type="evidence" value="ECO:0007669"/>
    <property type="project" value="TreeGrafter"/>
</dbReference>
<comment type="subcellular location">
    <subcellularLocation>
        <location evidence="1">Cell membrane</location>
        <topology evidence="1">Single-pass type I membrane protein</topology>
    </subcellularLocation>
</comment>
<accession>A0A8B9ZXY4</accession>
<keyword evidence="12" id="KW-0325">Glycoprotein</keyword>
<keyword evidence="3" id="KW-1003">Cell membrane</keyword>
<evidence type="ECO:0000256" key="2">
    <source>
        <dbReference type="ARBA" id="ARBA00021525"/>
    </source>
</evidence>
<dbReference type="Ensembl" id="ENSAZOT00000024647.1">
    <property type="protein sequence ID" value="ENSAZOP00000022950.1"/>
    <property type="gene ID" value="ENSAZOG00000014847.1"/>
</dbReference>
<dbReference type="PANTHER" id="PTHR10441">
    <property type="entry name" value="CD8 ALPHA CHAIN"/>
    <property type="match status" value="1"/>
</dbReference>
<organism evidence="18 19">
    <name type="scientific">Anas zonorhyncha</name>
    <name type="common">Eastern spot-billed duck</name>
    <dbReference type="NCBI Taxonomy" id="75864"/>
    <lineage>
        <taxon>Eukaryota</taxon>
        <taxon>Metazoa</taxon>
        <taxon>Chordata</taxon>
        <taxon>Craniata</taxon>
        <taxon>Vertebrata</taxon>
        <taxon>Euteleostomi</taxon>
        <taxon>Archelosauria</taxon>
        <taxon>Archosauria</taxon>
        <taxon>Dinosauria</taxon>
        <taxon>Saurischia</taxon>
        <taxon>Theropoda</taxon>
        <taxon>Coelurosauria</taxon>
        <taxon>Aves</taxon>
        <taxon>Neognathae</taxon>
        <taxon>Galloanserae</taxon>
        <taxon>Anseriformes</taxon>
        <taxon>Anatidae</taxon>
        <taxon>Anatinae</taxon>
        <taxon>Anas</taxon>
    </lineage>
</organism>
<keyword evidence="4 16" id="KW-0812">Transmembrane</keyword>
<evidence type="ECO:0000259" key="17">
    <source>
        <dbReference type="PROSITE" id="PS50835"/>
    </source>
</evidence>
<dbReference type="InterPro" id="IPR013783">
    <property type="entry name" value="Ig-like_fold"/>
</dbReference>
<evidence type="ECO:0000256" key="13">
    <source>
        <dbReference type="ARBA" id="ARBA00023288"/>
    </source>
</evidence>
<evidence type="ECO:0000256" key="15">
    <source>
        <dbReference type="SAM" id="MobiDB-lite"/>
    </source>
</evidence>
<evidence type="ECO:0000256" key="8">
    <source>
        <dbReference type="ARBA" id="ARBA00023130"/>
    </source>
</evidence>
<keyword evidence="11" id="KW-1015">Disulfide bond</keyword>
<keyword evidence="6" id="KW-0391">Immunity</keyword>
<evidence type="ECO:0000256" key="9">
    <source>
        <dbReference type="ARBA" id="ARBA00023136"/>
    </source>
</evidence>
<dbReference type="InterPro" id="IPR015468">
    <property type="entry name" value="CD8_asu"/>
</dbReference>
<evidence type="ECO:0000313" key="19">
    <source>
        <dbReference type="Proteomes" id="UP000694549"/>
    </source>
</evidence>
<dbReference type="Gene3D" id="2.60.40.10">
    <property type="entry name" value="Immunoglobulins"/>
    <property type="match status" value="1"/>
</dbReference>
<reference evidence="18" key="2">
    <citation type="submission" date="2025-09" db="UniProtKB">
        <authorList>
            <consortium name="Ensembl"/>
        </authorList>
    </citation>
    <scope>IDENTIFICATION</scope>
</reference>
<keyword evidence="8" id="KW-1064">Adaptive immunity</keyword>
<evidence type="ECO:0000256" key="1">
    <source>
        <dbReference type="ARBA" id="ARBA00004251"/>
    </source>
</evidence>
<evidence type="ECO:0000256" key="11">
    <source>
        <dbReference type="ARBA" id="ARBA00023157"/>
    </source>
</evidence>
<dbReference type="GO" id="GO:0045065">
    <property type="term" value="P:cytotoxic T cell differentiation"/>
    <property type="evidence" value="ECO:0007669"/>
    <property type="project" value="TreeGrafter"/>
</dbReference>
<evidence type="ECO:0000256" key="12">
    <source>
        <dbReference type="ARBA" id="ARBA00023180"/>
    </source>
</evidence>
<feature type="transmembrane region" description="Helical" evidence="16">
    <location>
        <begin position="225"/>
        <end position="249"/>
    </location>
</feature>
<keyword evidence="9 16" id="KW-0472">Membrane</keyword>
<evidence type="ECO:0000256" key="10">
    <source>
        <dbReference type="ARBA" id="ARBA00023139"/>
    </source>
</evidence>
<proteinExistence type="predicted"/>
<dbReference type="Pfam" id="PF07686">
    <property type="entry name" value="V-set"/>
    <property type="match status" value="1"/>
</dbReference>
<reference evidence="18" key="1">
    <citation type="submission" date="2025-08" db="UniProtKB">
        <authorList>
            <consortium name="Ensembl"/>
        </authorList>
    </citation>
    <scope>IDENTIFICATION</scope>
</reference>
<keyword evidence="13" id="KW-0449">Lipoprotein</keyword>
<keyword evidence="7 16" id="KW-1133">Transmembrane helix</keyword>
<evidence type="ECO:0000256" key="6">
    <source>
        <dbReference type="ARBA" id="ARBA00022859"/>
    </source>
</evidence>
<evidence type="ECO:0000256" key="7">
    <source>
        <dbReference type="ARBA" id="ARBA00022989"/>
    </source>
</evidence>
<dbReference type="InterPro" id="IPR013106">
    <property type="entry name" value="Ig_V-set"/>
</dbReference>
<evidence type="ECO:0000256" key="5">
    <source>
        <dbReference type="ARBA" id="ARBA00022729"/>
    </source>
</evidence>
<dbReference type="PANTHER" id="PTHR10441:SF2">
    <property type="entry name" value="T-CELL SURFACE GLYCOPROTEIN CD8 ALPHA CHAIN"/>
    <property type="match status" value="1"/>
</dbReference>
<dbReference type="PROSITE" id="PS50835">
    <property type="entry name" value="IG_LIKE"/>
    <property type="match status" value="1"/>
</dbReference>
<sequence length="288" mass="31517">MLNTGSSLKRVLVTSHPLQKAAQPPKASEKDHLCSAASSPRMTDASPALLLLLSLGLCCPGAQGQKSMVTAKFYNSKTTHPQSGKPLELECESSVDSGVSWIRQDKSGTLHFIVYISTLSKPTFKENQMMPSHFGTFKSGKSYRLTVKSFKAEDEGTYFCTVNYNQQLYFSSGLPAFFPVTTTAAPIKTVLPTTQGSQVTKRDVCLQSHEAETSKEKELNFFCEIFIWVPLTGACLLVLLILVITVVLCQSKSHPKPLQMFLQPQAKEQSPVLQQNGLSGSSPHIAIE</sequence>
<feature type="domain" description="Ig-like" evidence="17">
    <location>
        <begin position="47"/>
        <end position="171"/>
    </location>
</feature>
<evidence type="ECO:0000256" key="3">
    <source>
        <dbReference type="ARBA" id="ARBA00022475"/>
    </source>
</evidence>
<evidence type="ECO:0000256" key="14">
    <source>
        <dbReference type="ARBA" id="ARBA00023319"/>
    </source>
</evidence>
<keyword evidence="14" id="KW-0393">Immunoglobulin domain</keyword>
<dbReference type="SMART" id="SM00406">
    <property type="entry name" value="IGv"/>
    <property type="match status" value="1"/>
</dbReference>
<keyword evidence="19" id="KW-1185">Reference proteome</keyword>
<dbReference type="SUPFAM" id="SSF48726">
    <property type="entry name" value="Immunoglobulin"/>
    <property type="match status" value="1"/>
</dbReference>